<protein>
    <submittedName>
        <fullName evidence="1">Uncharacterized protein</fullName>
    </submittedName>
</protein>
<organism evidence="1 2">
    <name type="scientific">Glycomyces harbinensis</name>
    <dbReference type="NCBI Taxonomy" id="58114"/>
    <lineage>
        <taxon>Bacteria</taxon>
        <taxon>Bacillati</taxon>
        <taxon>Actinomycetota</taxon>
        <taxon>Actinomycetes</taxon>
        <taxon>Glycomycetales</taxon>
        <taxon>Glycomycetaceae</taxon>
        <taxon>Glycomyces</taxon>
    </lineage>
</organism>
<proteinExistence type="predicted"/>
<sequence>MGFCENRLVSRPQETVPVDSPVPLSPIVVDTLEALLPGDNPVHCALRRQIPFTTMEEGCPCGCTSVDLWVDKTKCDPAPAHEGRPLADGNYVDTDVYAGVILFTSDGYLRSLEIHSWLEEPIRRWPDLSHLDVAPSHYQ</sequence>
<evidence type="ECO:0000313" key="2">
    <source>
        <dbReference type="Proteomes" id="UP000198949"/>
    </source>
</evidence>
<keyword evidence="2" id="KW-1185">Reference proteome</keyword>
<dbReference type="Proteomes" id="UP000198949">
    <property type="component" value="Unassembled WGS sequence"/>
</dbReference>
<dbReference type="AlphaFoldDB" id="A0A1G6QVR2"/>
<gene>
    <name evidence="1" type="ORF">SAMN05216270_101111</name>
</gene>
<reference evidence="2" key="1">
    <citation type="submission" date="2016-10" db="EMBL/GenBank/DDBJ databases">
        <authorList>
            <person name="Varghese N."/>
            <person name="Submissions S."/>
        </authorList>
    </citation>
    <scope>NUCLEOTIDE SEQUENCE [LARGE SCALE GENOMIC DNA]</scope>
    <source>
        <strain evidence="2">CGMCC 4.3516</strain>
    </source>
</reference>
<evidence type="ECO:0000313" key="1">
    <source>
        <dbReference type="EMBL" id="SDC95787.1"/>
    </source>
</evidence>
<name>A0A1G6QVR2_9ACTN</name>
<accession>A0A1G6QVR2</accession>
<dbReference type="EMBL" id="FNAD01000001">
    <property type="protein sequence ID" value="SDC95787.1"/>
    <property type="molecule type" value="Genomic_DNA"/>
</dbReference>